<protein>
    <submittedName>
        <fullName evidence="2">Uncharacterized protein</fullName>
    </submittedName>
</protein>
<feature type="region of interest" description="Disordered" evidence="1">
    <location>
        <begin position="724"/>
        <end position="745"/>
    </location>
</feature>
<comment type="caution">
    <text evidence="2">The sequence shown here is derived from an EMBL/GenBank/DDBJ whole genome shotgun (WGS) entry which is preliminary data.</text>
</comment>
<accession>A0A369K553</accession>
<organism evidence="2 3">
    <name type="scientific">Hypsizygus marmoreus</name>
    <name type="common">White beech mushroom</name>
    <name type="synonym">Agaricus marmoreus</name>
    <dbReference type="NCBI Taxonomy" id="39966"/>
    <lineage>
        <taxon>Eukaryota</taxon>
        <taxon>Fungi</taxon>
        <taxon>Dikarya</taxon>
        <taxon>Basidiomycota</taxon>
        <taxon>Agaricomycotina</taxon>
        <taxon>Agaricomycetes</taxon>
        <taxon>Agaricomycetidae</taxon>
        <taxon>Agaricales</taxon>
        <taxon>Tricholomatineae</taxon>
        <taxon>Lyophyllaceae</taxon>
        <taxon>Hypsizygus</taxon>
    </lineage>
</organism>
<sequence>MVNSVSHFSSSAHNLELIFIPSPPRNRRHFTMAKTSKQAPPPKKRSTAPSTKDATMGPTPPPPSKPKRQAAGPYASASQVPKVILPAINRSTQDQNAKSEETQAGPSSSGSDNEHRNPETRPPSPLSPETIAHIALTNAYFEMITAPKEVEMPTANALNENTGSSVASDDASHFIMNAIATTRPNLPVAGPSSAPDATAADNHGLEDYKSDDDDVEIIINSPTPPAPAEHSDAGASTTADHIRQPSNLNMDFVEDAPYEQNPRPPVAASRSTFGHLNVFAFHTQNSTTLGSTNPQASSNVSMATSEVAGNTFTPHTSAPLLAPQPKWSPPAFNFNNSRQGPASDINMNNYGASSSTITAAPSAPPLVPQPNWSPPTFNFDNSRQGPNHDVSMDAFEASGSTFTAPTSAPPLAPQRPPAFNFHNMIQDPLVFKVPTTEGLSFFRPQQPSQAVDMDVNMEGTSATMDSNRLASNASTASNSTGAYSRPFEPLGVPPFRNPFSASGSSSSGTKLFEPITIPKRAQGPVWQPPKSLPPFSLQPAAPPPQSADGFLALQQELRQHTQMQQYQYSQIQQQLHQQSEQYNQVTGIMAHILASHVAPQTPVYFPIATYTPSVFDTIRSAPPVVQQSTLVLGSQPEWSAVTSALGLATLVSTNPFVCSTIPEMTRPTSLVNASYEEVPVMLPENLVPRACRPLPSRGGRRSHRLGDRFAPEFACKRGYDADDAAEEENPSYSTKRPRSSDDDAWPCVSRRISRKHSTRACPRLIGSFLRGFRQALH</sequence>
<gene>
    <name evidence="2" type="ORF">Hypma_002151</name>
</gene>
<dbReference type="Proteomes" id="UP000076154">
    <property type="component" value="Unassembled WGS sequence"/>
</dbReference>
<keyword evidence="3" id="KW-1185">Reference proteome</keyword>
<name>A0A369K553_HYPMA</name>
<feature type="region of interest" description="Disordered" evidence="1">
    <location>
        <begin position="92"/>
        <end position="128"/>
    </location>
</feature>
<dbReference type="EMBL" id="LUEZ02000013">
    <property type="protein sequence ID" value="RDB27795.1"/>
    <property type="molecule type" value="Genomic_DNA"/>
</dbReference>
<feature type="region of interest" description="Disordered" evidence="1">
    <location>
        <begin position="522"/>
        <end position="544"/>
    </location>
</feature>
<feature type="region of interest" description="Disordered" evidence="1">
    <location>
        <begin position="467"/>
        <end position="489"/>
    </location>
</feature>
<dbReference type="InParanoid" id="A0A369K553"/>
<evidence type="ECO:0000313" key="2">
    <source>
        <dbReference type="EMBL" id="RDB27795.1"/>
    </source>
</evidence>
<evidence type="ECO:0000313" key="3">
    <source>
        <dbReference type="Proteomes" id="UP000076154"/>
    </source>
</evidence>
<dbReference type="AlphaFoldDB" id="A0A369K553"/>
<feature type="compositionally biased region" description="Polar residues" evidence="1">
    <location>
        <begin position="92"/>
        <end position="111"/>
    </location>
</feature>
<feature type="region of interest" description="Disordered" evidence="1">
    <location>
        <begin position="186"/>
        <end position="209"/>
    </location>
</feature>
<evidence type="ECO:0000256" key="1">
    <source>
        <dbReference type="SAM" id="MobiDB-lite"/>
    </source>
</evidence>
<feature type="region of interest" description="Disordered" evidence="1">
    <location>
        <begin position="25"/>
        <end position="77"/>
    </location>
</feature>
<proteinExistence type="predicted"/>
<reference evidence="2" key="1">
    <citation type="submission" date="2018-04" db="EMBL/GenBank/DDBJ databases">
        <title>Whole genome sequencing of Hypsizygus marmoreus.</title>
        <authorList>
            <person name="Choi I.-G."/>
            <person name="Min B."/>
            <person name="Kim J.-G."/>
            <person name="Kim S."/>
            <person name="Oh Y.-L."/>
            <person name="Kong W.-S."/>
            <person name="Park H."/>
            <person name="Jeong J."/>
            <person name="Song E.-S."/>
        </authorList>
    </citation>
    <scope>NUCLEOTIDE SEQUENCE [LARGE SCALE GENOMIC DNA]</scope>
    <source>
        <strain evidence="2">51987-8</strain>
    </source>
</reference>
<feature type="compositionally biased region" description="Low complexity" evidence="1">
    <location>
        <begin position="470"/>
        <end position="482"/>
    </location>
</feature>